<accession>A0AAW8H5Z5</accession>
<comment type="caution">
    <text evidence="1">The sequence shown here is derived from an EMBL/GenBank/DDBJ whole genome shotgun (WGS) entry which is preliminary data.</text>
</comment>
<dbReference type="Proteomes" id="UP001225042">
    <property type="component" value="Unassembled WGS sequence"/>
</dbReference>
<evidence type="ECO:0000313" key="2">
    <source>
        <dbReference type="Proteomes" id="UP001225042"/>
    </source>
</evidence>
<protein>
    <submittedName>
        <fullName evidence="1">Uncharacterized protein</fullName>
    </submittedName>
</protein>
<proteinExistence type="predicted"/>
<organism evidence="1 2">
    <name type="scientific">Enterobacter soli</name>
    <dbReference type="NCBI Taxonomy" id="885040"/>
    <lineage>
        <taxon>Bacteria</taxon>
        <taxon>Pseudomonadati</taxon>
        <taxon>Pseudomonadota</taxon>
        <taxon>Gammaproteobacteria</taxon>
        <taxon>Enterobacterales</taxon>
        <taxon>Enterobacteriaceae</taxon>
        <taxon>Enterobacter</taxon>
    </lineage>
</organism>
<dbReference type="AlphaFoldDB" id="A0AAW8H5Z5"/>
<sequence length="131" mass="14624">MQPYERLTADRLASLPAGSRLKLGGQIIKLTGRGSFTNSAGRTLNMIDYVDSRGVPGSFEESIILDSATEHLNSVMCAYCGARRHVNDCIVRTVSTKMTTSQSHFCEDKGCAERFFRMNPGRSKMARRNKW</sequence>
<dbReference type="RefSeq" id="WP_306683167.1">
    <property type="nucleotide sequence ID" value="NZ_JAVDKR010000004.1"/>
</dbReference>
<reference evidence="1 2" key="1">
    <citation type="submission" date="2023-08" db="EMBL/GenBank/DDBJ databases">
        <authorList>
            <person name="Dale J."/>
        </authorList>
    </citation>
    <scope>NUCLEOTIDE SEQUENCE [LARGE SCALE GENOMIC DNA]</scope>
    <source>
        <strain evidence="1 2">2023EL-00788</strain>
    </source>
</reference>
<gene>
    <name evidence="1" type="ORF">RBJ67_02715</name>
</gene>
<evidence type="ECO:0000313" key="1">
    <source>
        <dbReference type="EMBL" id="MDQ2255056.1"/>
    </source>
</evidence>
<dbReference type="EMBL" id="JAVDKS010000001">
    <property type="protein sequence ID" value="MDQ2255056.1"/>
    <property type="molecule type" value="Genomic_DNA"/>
</dbReference>
<name>A0AAW8H5Z5_9ENTR</name>
<keyword evidence="2" id="KW-1185">Reference proteome</keyword>